<gene>
    <name evidence="1" type="ORF">NE663_01410</name>
</gene>
<organism evidence="1 2">
    <name type="scientific">Massilicoli timonensis</name>
    <dbReference type="NCBI Taxonomy" id="2015901"/>
    <lineage>
        <taxon>Bacteria</taxon>
        <taxon>Bacillati</taxon>
        <taxon>Bacillota</taxon>
        <taxon>Erysipelotrichia</taxon>
        <taxon>Erysipelotrichales</taxon>
        <taxon>Erysipelotrichaceae</taxon>
        <taxon>Massilicoli</taxon>
    </lineage>
</organism>
<reference evidence="1 2" key="1">
    <citation type="submission" date="2022-06" db="EMBL/GenBank/DDBJ databases">
        <title>Isolation of gut microbiota from human fecal samples.</title>
        <authorList>
            <person name="Pamer E.G."/>
            <person name="Barat B."/>
            <person name="Waligurski E."/>
            <person name="Medina S."/>
            <person name="Paddock L."/>
            <person name="Mostad J."/>
        </authorList>
    </citation>
    <scope>NUCLEOTIDE SEQUENCE [LARGE SCALE GENOMIC DNA]</scope>
    <source>
        <strain evidence="1 2">DFI.6.1</strain>
    </source>
</reference>
<dbReference type="EMBL" id="JANGCH010000002">
    <property type="protein sequence ID" value="MCQ5120915.1"/>
    <property type="molecule type" value="Genomic_DNA"/>
</dbReference>
<dbReference type="Proteomes" id="UP001524435">
    <property type="component" value="Unassembled WGS sequence"/>
</dbReference>
<keyword evidence="2" id="KW-1185">Reference proteome</keyword>
<protein>
    <recommendedName>
        <fullName evidence="3">Prepilin-type N-terminal cleavage/methylation domain protein</fullName>
    </recommendedName>
</protein>
<dbReference type="RefSeq" id="WP_256197307.1">
    <property type="nucleotide sequence ID" value="NZ_CANTYB010000046.1"/>
</dbReference>
<evidence type="ECO:0000313" key="1">
    <source>
        <dbReference type="EMBL" id="MCQ5120915.1"/>
    </source>
</evidence>
<accession>A0ABT1SIG9</accession>
<evidence type="ECO:0000313" key="2">
    <source>
        <dbReference type="Proteomes" id="UP001524435"/>
    </source>
</evidence>
<comment type="caution">
    <text evidence="1">The sequence shown here is derived from an EMBL/GenBank/DDBJ whole genome shotgun (WGS) entry which is preliminary data.</text>
</comment>
<sequence length="119" mass="13404">MIETLFVVALCVMMYGMFVGKKATAFSLQLFLRQMKLYCEEQQFSAMQAGQRRTIRFENDHALFDQESVFYPSGITCEPYAFAYNAAGNISKAGTLRCANEKEQGTLVFQLGSGRSVVR</sequence>
<evidence type="ECO:0008006" key="3">
    <source>
        <dbReference type="Google" id="ProtNLM"/>
    </source>
</evidence>
<name>A0ABT1SIG9_9FIRM</name>
<proteinExistence type="predicted"/>